<organism evidence="1 2">
    <name type="scientific">Nephila pilipes</name>
    <name type="common">Giant wood spider</name>
    <name type="synonym">Nephila maculata</name>
    <dbReference type="NCBI Taxonomy" id="299642"/>
    <lineage>
        <taxon>Eukaryota</taxon>
        <taxon>Metazoa</taxon>
        <taxon>Ecdysozoa</taxon>
        <taxon>Arthropoda</taxon>
        <taxon>Chelicerata</taxon>
        <taxon>Arachnida</taxon>
        <taxon>Araneae</taxon>
        <taxon>Araneomorphae</taxon>
        <taxon>Entelegynae</taxon>
        <taxon>Araneoidea</taxon>
        <taxon>Nephilidae</taxon>
        <taxon>Nephila</taxon>
    </lineage>
</organism>
<name>A0A8X6UI46_NEPPI</name>
<gene>
    <name evidence="1" type="ORF">NPIL_486291</name>
</gene>
<protein>
    <submittedName>
        <fullName evidence="1">Uncharacterized protein</fullName>
    </submittedName>
</protein>
<proteinExistence type="predicted"/>
<evidence type="ECO:0000313" key="2">
    <source>
        <dbReference type="Proteomes" id="UP000887013"/>
    </source>
</evidence>
<sequence>MSSSFKSLERPEYSKTAFVHDICLSRSHQGRFYIIMRTCQPKTTLNLMLDPTLNRYCRDAAREIICYPGLGHHMIIAGVDLSIGKLVKKIFRKILNFTKANWEKFTLELESIFEITEFCKIGESVDKALARYSNIIFGTAKKMDT</sequence>
<reference evidence="1" key="1">
    <citation type="submission" date="2020-08" db="EMBL/GenBank/DDBJ databases">
        <title>Multicomponent nature underlies the extraordinary mechanical properties of spider dragline silk.</title>
        <authorList>
            <person name="Kono N."/>
            <person name="Nakamura H."/>
            <person name="Mori M."/>
            <person name="Yoshida Y."/>
            <person name="Ohtoshi R."/>
            <person name="Malay A.D."/>
            <person name="Moran D.A.P."/>
            <person name="Tomita M."/>
            <person name="Numata K."/>
            <person name="Arakawa K."/>
        </authorList>
    </citation>
    <scope>NUCLEOTIDE SEQUENCE</scope>
</reference>
<accession>A0A8X6UI46</accession>
<dbReference type="Proteomes" id="UP000887013">
    <property type="component" value="Unassembled WGS sequence"/>
</dbReference>
<comment type="caution">
    <text evidence="1">The sequence shown here is derived from an EMBL/GenBank/DDBJ whole genome shotgun (WGS) entry which is preliminary data.</text>
</comment>
<keyword evidence="2" id="KW-1185">Reference proteome</keyword>
<dbReference type="EMBL" id="BMAW01126569">
    <property type="protein sequence ID" value="GFU17319.1"/>
    <property type="molecule type" value="Genomic_DNA"/>
</dbReference>
<evidence type="ECO:0000313" key="1">
    <source>
        <dbReference type="EMBL" id="GFU17319.1"/>
    </source>
</evidence>
<dbReference type="AlphaFoldDB" id="A0A8X6UI46"/>